<dbReference type="EMBL" id="MTCY01000012">
    <property type="protein sequence ID" value="OWP78117.1"/>
    <property type="molecule type" value="Genomic_DNA"/>
</dbReference>
<evidence type="ECO:0000313" key="3">
    <source>
        <dbReference type="EMBL" id="OWP78117.1"/>
    </source>
</evidence>
<dbReference type="Proteomes" id="UP000198034">
    <property type="component" value="Unassembled WGS sequence"/>
</dbReference>
<evidence type="ECO:0000259" key="2">
    <source>
        <dbReference type="Pfam" id="PF18962"/>
    </source>
</evidence>
<keyword evidence="1" id="KW-0732">Signal</keyword>
<dbReference type="InterPro" id="IPR026444">
    <property type="entry name" value="Secre_tail"/>
</dbReference>
<evidence type="ECO:0000313" key="4">
    <source>
        <dbReference type="Proteomes" id="UP000198034"/>
    </source>
</evidence>
<protein>
    <recommendedName>
        <fullName evidence="2">Secretion system C-terminal sorting domain-containing protein</fullName>
    </recommendedName>
</protein>
<sequence>MKKIHLIGALLFVEFGFSQISISALNTPYNQDFNTMTDGTTAPVLPANWYMARLSGTSTTPLTITNNDGSTNSGGVYAAGINSTSERSLAVLASSGTIPGIGLNLANNLAQNITQIQISGKAEQWILATSSVVEKILFAYSYDATSLSTGTWTSVTNCDLTEVNAPTNTTIPTNVTANIDGNAQGNNTNFNFTFGLTGAGWPANGGTLWIRWADTNDTGNDAMIGLDDFSFQATSTDPLLLSNEKLNEISGLQIFPNPSKSILNITSDSFAEKQIELYDTLGKVALSTKTTNQNINITSLAKGVYVAKITEEGKTTTRKIVIE</sequence>
<dbReference type="AlphaFoldDB" id="A0A246GBK8"/>
<dbReference type="Pfam" id="PF18962">
    <property type="entry name" value="Por_Secre_tail"/>
    <property type="match status" value="1"/>
</dbReference>
<reference evidence="3 4" key="1">
    <citation type="journal article" date="2017" name="Infect. Genet. Evol.">
        <title>Comparative genome analysis of fish pathogen Flavobacterium columnare reveals extensive sequence diversity within the species.</title>
        <authorList>
            <person name="Kayansamruaj P."/>
            <person name="Dong H.T."/>
            <person name="Hirono I."/>
            <person name="Kondo H."/>
            <person name="Senapin S."/>
            <person name="Rodkhum C."/>
        </authorList>
    </citation>
    <scope>NUCLEOTIDE SEQUENCE [LARGE SCALE GENOMIC DNA]</scope>
    <source>
        <strain evidence="3 4">1214</strain>
    </source>
</reference>
<evidence type="ECO:0000256" key="1">
    <source>
        <dbReference type="ARBA" id="ARBA00022729"/>
    </source>
</evidence>
<name>A0A246GBK8_9FLAO</name>
<proteinExistence type="predicted"/>
<comment type="caution">
    <text evidence="3">The sequence shown here is derived from an EMBL/GenBank/DDBJ whole genome shotgun (WGS) entry which is preliminary data.</text>
</comment>
<organism evidence="3 4">
    <name type="scientific">Flavobacterium columnare</name>
    <dbReference type="NCBI Taxonomy" id="996"/>
    <lineage>
        <taxon>Bacteria</taxon>
        <taxon>Pseudomonadati</taxon>
        <taxon>Bacteroidota</taxon>
        <taxon>Flavobacteriia</taxon>
        <taxon>Flavobacteriales</taxon>
        <taxon>Flavobacteriaceae</taxon>
        <taxon>Flavobacterium</taxon>
    </lineage>
</organism>
<feature type="domain" description="Secretion system C-terminal sorting" evidence="2">
    <location>
        <begin position="254"/>
        <end position="322"/>
    </location>
</feature>
<accession>A0A246GBK8</accession>
<gene>
    <name evidence="3" type="ORF">BWK62_05810</name>
</gene>
<dbReference type="NCBIfam" id="TIGR04183">
    <property type="entry name" value="Por_Secre_tail"/>
    <property type="match status" value="1"/>
</dbReference>